<evidence type="ECO:0000313" key="2">
    <source>
        <dbReference type="Proteomes" id="UP000318571"/>
    </source>
</evidence>
<protein>
    <recommendedName>
        <fullName evidence="3">Peptidase M12B domain-containing protein</fullName>
    </recommendedName>
</protein>
<proteinExistence type="predicted"/>
<evidence type="ECO:0008006" key="3">
    <source>
        <dbReference type="Google" id="ProtNLM"/>
    </source>
</evidence>
<sequence>MDVDTAFGKDHNLVNCGPNCYLWRTINETYYHHLDFSVTGTNVTSNSERKLDPALAQLLEESRQSNQQAEITVKLYYTPALRNSGANVKAVLESKIIQTNHIMQNSQIPITIRGLCPQLMDVSEQGLSEDVLSSGLNYYFGNLAALYDGADLSYLMTLGCTPDACGEASTINVINPTFPIRGNRRFAWGATFEGPLYTFAHELGHLMGGQHNRERLSCGSSCSGTPFGYLVRGLPYFTVMAP</sequence>
<evidence type="ECO:0000313" key="1">
    <source>
        <dbReference type="EMBL" id="TRY73969.1"/>
    </source>
</evidence>
<gene>
    <name evidence="1" type="ORF">TCAL_02213</name>
</gene>
<dbReference type="EMBL" id="VCGU01000007">
    <property type="protein sequence ID" value="TRY73969.1"/>
    <property type="molecule type" value="Genomic_DNA"/>
</dbReference>
<organism evidence="1 2">
    <name type="scientific">Tigriopus californicus</name>
    <name type="common">Marine copepod</name>
    <dbReference type="NCBI Taxonomy" id="6832"/>
    <lineage>
        <taxon>Eukaryota</taxon>
        <taxon>Metazoa</taxon>
        <taxon>Ecdysozoa</taxon>
        <taxon>Arthropoda</taxon>
        <taxon>Crustacea</taxon>
        <taxon>Multicrustacea</taxon>
        <taxon>Hexanauplia</taxon>
        <taxon>Copepoda</taxon>
        <taxon>Harpacticoida</taxon>
        <taxon>Harpacticidae</taxon>
        <taxon>Tigriopus</taxon>
    </lineage>
</organism>
<comment type="caution">
    <text evidence="1">The sequence shown here is derived from an EMBL/GenBank/DDBJ whole genome shotgun (WGS) entry which is preliminary data.</text>
</comment>
<dbReference type="Proteomes" id="UP000318571">
    <property type="component" value="Chromosome 3"/>
</dbReference>
<accession>A0A553P8H0</accession>
<dbReference type="SUPFAM" id="SSF55486">
    <property type="entry name" value="Metalloproteases ('zincins'), catalytic domain"/>
    <property type="match status" value="1"/>
</dbReference>
<keyword evidence="2" id="KW-1185">Reference proteome</keyword>
<name>A0A553P8H0_TIGCA</name>
<dbReference type="AlphaFoldDB" id="A0A553P8H0"/>
<reference evidence="1 2" key="1">
    <citation type="journal article" date="2018" name="Nat. Ecol. Evol.">
        <title>Genomic signatures of mitonuclear coevolution across populations of Tigriopus californicus.</title>
        <authorList>
            <person name="Barreto F.S."/>
            <person name="Watson E.T."/>
            <person name="Lima T.G."/>
            <person name="Willett C.S."/>
            <person name="Edmands S."/>
            <person name="Li W."/>
            <person name="Burton R.S."/>
        </authorList>
    </citation>
    <scope>NUCLEOTIDE SEQUENCE [LARGE SCALE GENOMIC DNA]</scope>
    <source>
        <strain evidence="1 2">San Diego</strain>
    </source>
</reference>